<comment type="catalytic activity">
    <reaction evidence="11 12">
        <text>L-aspartate 4-semialdehyde + pyruvate = (2S,4S)-4-hydroxy-2,3,4,5-tetrahydrodipicolinate + H2O + H(+)</text>
        <dbReference type="Rhea" id="RHEA:34171"/>
        <dbReference type="ChEBI" id="CHEBI:15361"/>
        <dbReference type="ChEBI" id="CHEBI:15377"/>
        <dbReference type="ChEBI" id="CHEBI:15378"/>
        <dbReference type="ChEBI" id="CHEBI:67139"/>
        <dbReference type="ChEBI" id="CHEBI:537519"/>
        <dbReference type="EC" id="4.3.3.7"/>
    </reaction>
</comment>
<dbReference type="SUPFAM" id="SSF51569">
    <property type="entry name" value="Aldolase"/>
    <property type="match status" value="1"/>
</dbReference>
<dbReference type="PROSITE" id="PS00666">
    <property type="entry name" value="DHDPS_2"/>
    <property type="match status" value="1"/>
</dbReference>
<dbReference type="InterPro" id="IPR005263">
    <property type="entry name" value="DapA"/>
</dbReference>
<dbReference type="GO" id="GO:0019877">
    <property type="term" value="P:diaminopimelate biosynthetic process"/>
    <property type="evidence" value="ECO:0007669"/>
    <property type="project" value="UniProtKB-UniRule"/>
</dbReference>
<dbReference type="NCBIfam" id="TIGR00674">
    <property type="entry name" value="dapA"/>
    <property type="match status" value="1"/>
</dbReference>
<dbReference type="Gene3D" id="3.20.20.70">
    <property type="entry name" value="Aldolase class I"/>
    <property type="match status" value="1"/>
</dbReference>
<evidence type="ECO:0000256" key="14">
    <source>
        <dbReference type="PIRSR" id="PIRSR001365-1"/>
    </source>
</evidence>
<comment type="subcellular location">
    <subcellularLocation>
        <location evidence="12">Cytoplasm</location>
    </subcellularLocation>
</comment>
<dbReference type="EMBL" id="PPSL01000003">
    <property type="protein sequence ID" value="PQJ10554.1"/>
    <property type="molecule type" value="Genomic_DNA"/>
</dbReference>
<dbReference type="EC" id="4.3.3.7" evidence="4 12"/>
<sequence>MTKKLKGTGVALVTPFQKDGSVDFPALENLVNSVIKGGVDFLVALGTTAETPTLSTAEKQEILAAIIRYADDRVPVVCGIGGSNTQEIINQLETADLRNVAAILSVVPYYNKPTQEGIFQHFKAIANATNKPIILYNVPGRAGANMLPATVIRLANECKNIIGIKEASGNMVQCMELIQNAPEHFLILSGDDNLVLAQMALGMDGVISVVANCCAADFTEMVNLTMINKFDRARKIHYKLLTGIDLLFLEGNPAGVKFALSKAGICENVLRLPLVPVSEGTGEKLEAFMKTTAHL</sequence>
<dbReference type="GO" id="GO:0009089">
    <property type="term" value="P:lysine biosynthetic process via diaminopimelate"/>
    <property type="evidence" value="ECO:0007669"/>
    <property type="project" value="UniProtKB-UniRule"/>
</dbReference>
<name>A0A2S7SUY8_9BACT</name>
<dbReference type="OrthoDB" id="9782828at2"/>
<dbReference type="PANTHER" id="PTHR12128:SF66">
    <property type="entry name" value="4-HYDROXY-2-OXOGLUTARATE ALDOLASE, MITOCHONDRIAL"/>
    <property type="match status" value="1"/>
</dbReference>
<dbReference type="GO" id="GO:0005829">
    <property type="term" value="C:cytosol"/>
    <property type="evidence" value="ECO:0007669"/>
    <property type="project" value="TreeGrafter"/>
</dbReference>
<comment type="similarity">
    <text evidence="3 12 13">Belongs to the DapA family.</text>
</comment>
<dbReference type="GO" id="GO:0008840">
    <property type="term" value="F:4-hydroxy-tetrahydrodipicolinate synthase activity"/>
    <property type="evidence" value="ECO:0007669"/>
    <property type="project" value="UniProtKB-UniRule"/>
</dbReference>
<comment type="function">
    <text evidence="1 12">Catalyzes the condensation of (S)-aspartate-beta-semialdehyde [(S)-ASA] and pyruvate to 4-hydroxy-tetrahydrodipicolinate (HTPA).</text>
</comment>
<evidence type="ECO:0000256" key="10">
    <source>
        <dbReference type="ARBA" id="ARBA00023270"/>
    </source>
</evidence>
<feature type="binding site" evidence="12 15">
    <location>
        <position position="48"/>
    </location>
    <ligand>
        <name>pyruvate</name>
        <dbReference type="ChEBI" id="CHEBI:15361"/>
    </ligand>
</feature>
<evidence type="ECO:0000256" key="9">
    <source>
        <dbReference type="ARBA" id="ARBA00023239"/>
    </source>
</evidence>
<feature type="active site" description="Proton donor/acceptor" evidence="12 14">
    <location>
        <position position="136"/>
    </location>
</feature>
<keyword evidence="10 12" id="KW-0704">Schiff base</keyword>
<dbReference type="HAMAP" id="MF_00418">
    <property type="entry name" value="DapA"/>
    <property type="match status" value="1"/>
</dbReference>
<dbReference type="UniPathway" id="UPA00034">
    <property type="reaction ID" value="UER00017"/>
</dbReference>
<comment type="pathway">
    <text evidence="2 12">Amino-acid biosynthesis; L-lysine biosynthesis via DAP pathway; (S)-tetrahydrodipicolinate from L-aspartate: step 3/4.</text>
</comment>
<evidence type="ECO:0000256" key="13">
    <source>
        <dbReference type="PIRNR" id="PIRNR001365"/>
    </source>
</evidence>
<evidence type="ECO:0000256" key="6">
    <source>
        <dbReference type="ARBA" id="ARBA00022605"/>
    </source>
</evidence>
<dbReference type="CDD" id="cd00950">
    <property type="entry name" value="DHDPS"/>
    <property type="match status" value="1"/>
</dbReference>
<comment type="subunit">
    <text evidence="12">Homotetramer; dimer of dimers.</text>
</comment>
<feature type="site" description="Part of a proton relay during catalysis" evidence="12">
    <location>
        <position position="47"/>
    </location>
</feature>
<dbReference type="RefSeq" id="WP_105039282.1">
    <property type="nucleotide sequence ID" value="NZ_PPSL01000003.1"/>
</dbReference>
<evidence type="ECO:0000256" key="7">
    <source>
        <dbReference type="ARBA" id="ARBA00022915"/>
    </source>
</evidence>
<dbReference type="PIRSF" id="PIRSF001365">
    <property type="entry name" value="DHDPS"/>
    <property type="match status" value="1"/>
</dbReference>
<keyword evidence="6 12" id="KW-0028">Amino-acid biosynthesis</keyword>
<keyword evidence="5 12" id="KW-0963">Cytoplasm</keyword>
<dbReference type="InterPro" id="IPR013785">
    <property type="entry name" value="Aldolase_TIM"/>
</dbReference>
<organism evidence="16 17">
    <name type="scientific">Flavipsychrobacter stenotrophus</name>
    <dbReference type="NCBI Taxonomy" id="2077091"/>
    <lineage>
        <taxon>Bacteria</taxon>
        <taxon>Pseudomonadati</taxon>
        <taxon>Bacteroidota</taxon>
        <taxon>Chitinophagia</taxon>
        <taxon>Chitinophagales</taxon>
        <taxon>Chitinophagaceae</taxon>
        <taxon>Flavipsychrobacter</taxon>
    </lineage>
</organism>
<protein>
    <recommendedName>
        <fullName evidence="4 12">4-hydroxy-tetrahydrodipicolinate synthase</fullName>
        <shortName evidence="12">HTPA synthase</shortName>
        <ecNumber evidence="4 12">4.3.3.7</ecNumber>
    </recommendedName>
</protein>
<dbReference type="Pfam" id="PF00701">
    <property type="entry name" value="DHDPS"/>
    <property type="match status" value="1"/>
</dbReference>
<feature type="site" description="Part of a proton relay during catalysis" evidence="12">
    <location>
        <position position="110"/>
    </location>
</feature>
<dbReference type="PRINTS" id="PR00146">
    <property type="entry name" value="DHPICSNTHASE"/>
</dbReference>
<evidence type="ECO:0000256" key="4">
    <source>
        <dbReference type="ARBA" id="ARBA00012086"/>
    </source>
</evidence>
<dbReference type="Proteomes" id="UP000239872">
    <property type="component" value="Unassembled WGS sequence"/>
</dbReference>
<keyword evidence="7 12" id="KW-0220">Diaminopimelate biosynthesis</keyword>
<reference evidence="16 17" key="1">
    <citation type="submission" date="2018-01" db="EMBL/GenBank/DDBJ databases">
        <title>A novel member of the phylum Bacteroidetes isolated from glacier ice.</title>
        <authorList>
            <person name="Liu Q."/>
            <person name="Xin Y.-H."/>
        </authorList>
    </citation>
    <scope>NUCLEOTIDE SEQUENCE [LARGE SCALE GENOMIC DNA]</scope>
    <source>
        <strain evidence="16 17">RB1R16</strain>
    </source>
</reference>
<accession>A0A2S7SUY8</accession>
<evidence type="ECO:0000256" key="1">
    <source>
        <dbReference type="ARBA" id="ARBA00003294"/>
    </source>
</evidence>
<evidence type="ECO:0000256" key="3">
    <source>
        <dbReference type="ARBA" id="ARBA00007592"/>
    </source>
</evidence>
<dbReference type="InterPro" id="IPR020625">
    <property type="entry name" value="Schiff_base-form_aldolases_AS"/>
</dbReference>
<feature type="active site" description="Schiff-base intermediate with substrate" evidence="12 14">
    <location>
        <position position="165"/>
    </location>
</feature>
<comment type="caution">
    <text evidence="16">The sequence shown here is derived from an EMBL/GenBank/DDBJ whole genome shotgun (WGS) entry which is preliminary data.</text>
</comment>
<proteinExistence type="inferred from homology"/>
<keyword evidence="17" id="KW-1185">Reference proteome</keyword>
<evidence type="ECO:0000256" key="2">
    <source>
        <dbReference type="ARBA" id="ARBA00005120"/>
    </source>
</evidence>
<comment type="caution">
    <text evidence="12">Was originally thought to be a dihydrodipicolinate synthase (DHDPS), catalyzing the condensation of (S)-aspartate-beta-semialdehyde [(S)-ASA] and pyruvate to dihydrodipicolinate (DHDP). However, it was shown in E.coli that the product of the enzymatic reaction is not dihydrodipicolinate but in fact (4S)-4-hydroxy-2,3,4,5-tetrahydro-(2S)-dipicolinic acid (HTPA), and that the consecutive dehydration reaction leading to DHDP is not spontaneous but catalyzed by DapB.</text>
</comment>
<keyword evidence="9 12" id="KW-0456">Lyase</keyword>
<evidence type="ECO:0000256" key="15">
    <source>
        <dbReference type="PIRSR" id="PIRSR001365-2"/>
    </source>
</evidence>
<evidence type="ECO:0000256" key="12">
    <source>
        <dbReference type="HAMAP-Rule" id="MF_00418"/>
    </source>
</evidence>
<dbReference type="SMART" id="SM01130">
    <property type="entry name" value="DHDPS"/>
    <property type="match status" value="1"/>
</dbReference>
<dbReference type="PANTHER" id="PTHR12128">
    <property type="entry name" value="DIHYDRODIPICOLINATE SYNTHASE"/>
    <property type="match status" value="1"/>
</dbReference>
<evidence type="ECO:0000256" key="8">
    <source>
        <dbReference type="ARBA" id="ARBA00023154"/>
    </source>
</evidence>
<keyword evidence="8 12" id="KW-0457">Lysine biosynthesis</keyword>
<evidence type="ECO:0000313" key="17">
    <source>
        <dbReference type="Proteomes" id="UP000239872"/>
    </source>
</evidence>
<dbReference type="AlphaFoldDB" id="A0A2S7SUY8"/>
<feature type="binding site" evidence="12 15">
    <location>
        <position position="207"/>
    </location>
    <ligand>
        <name>pyruvate</name>
        <dbReference type="ChEBI" id="CHEBI:15361"/>
    </ligand>
</feature>
<gene>
    <name evidence="12" type="primary">dapA</name>
    <name evidence="16" type="ORF">CJD36_011300</name>
</gene>
<evidence type="ECO:0000256" key="11">
    <source>
        <dbReference type="ARBA" id="ARBA00047836"/>
    </source>
</evidence>
<dbReference type="InterPro" id="IPR002220">
    <property type="entry name" value="DapA-like"/>
</dbReference>
<evidence type="ECO:0000256" key="5">
    <source>
        <dbReference type="ARBA" id="ARBA00022490"/>
    </source>
</evidence>
<evidence type="ECO:0000313" key="16">
    <source>
        <dbReference type="EMBL" id="PQJ10554.1"/>
    </source>
</evidence>